<organism evidence="1 2">
    <name type="scientific">Staphylococcus aureus</name>
    <dbReference type="NCBI Taxonomy" id="1280"/>
    <lineage>
        <taxon>Bacteria</taxon>
        <taxon>Bacillati</taxon>
        <taxon>Bacillota</taxon>
        <taxon>Bacilli</taxon>
        <taxon>Bacillales</taxon>
        <taxon>Staphylococcaceae</taxon>
        <taxon>Staphylococcus</taxon>
    </lineage>
</organism>
<dbReference type="AlphaFoldDB" id="A0A380DX46"/>
<dbReference type="EC" id="3.1.1.-" evidence="1"/>
<reference evidence="1 2" key="1">
    <citation type="submission" date="2018-06" db="EMBL/GenBank/DDBJ databases">
        <authorList>
            <consortium name="Pathogen Informatics"/>
            <person name="Doyle S."/>
        </authorList>
    </citation>
    <scope>NUCLEOTIDE SEQUENCE [LARGE SCALE GENOMIC DNA]</scope>
    <source>
        <strain evidence="1 2">NCTC6133</strain>
    </source>
</reference>
<gene>
    <name evidence="1" type="ORF">NCTC6133_03402</name>
</gene>
<dbReference type="EMBL" id="UHAP01000001">
    <property type="protein sequence ID" value="SUK61261.1"/>
    <property type="molecule type" value="Genomic_DNA"/>
</dbReference>
<sequence length="71" mass="8333">MRKKWSTLAFGFLVAAYAHIRIKEKRSVKSYMLEQGIRLSRAKRRFMYKEEAMKALEKMAPQTAGEYEGTN</sequence>
<proteinExistence type="predicted"/>
<protein>
    <submittedName>
        <fullName evidence="1">Esterase/lipase</fullName>
        <ecNumber evidence="1">3.1.1.-</ecNumber>
    </submittedName>
</protein>
<accession>A0A380DX46</accession>
<evidence type="ECO:0000313" key="2">
    <source>
        <dbReference type="Proteomes" id="UP000255091"/>
    </source>
</evidence>
<name>A0A380DX46_STAAU</name>
<evidence type="ECO:0000313" key="1">
    <source>
        <dbReference type="EMBL" id="SUK61261.1"/>
    </source>
</evidence>
<keyword evidence="1" id="KW-0378">Hydrolase</keyword>
<dbReference type="GO" id="GO:0016787">
    <property type="term" value="F:hydrolase activity"/>
    <property type="evidence" value="ECO:0007669"/>
    <property type="project" value="UniProtKB-KW"/>
</dbReference>
<dbReference type="Proteomes" id="UP000255091">
    <property type="component" value="Unassembled WGS sequence"/>
</dbReference>